<dbReference type="InterPro" id="IPR000428">
    <property type="entry name" value="Cu-bd"/>
</dbReference>
<accession>A0ABT9D5Y5</accession>
<dbReference type="EMBL" id="JAUQYP010000001">
    <property type="protein sequence ID" value="MDO8106216.1"/>
    <property type="molecule type" value="Genomic_DNA"/>
</dbReference>
<dbReference type="RefSeq" id="WP_304599901.1">
    <property type="nucleotide sequence ID" value="NZ_JAUQYO010000001.1"/>
</dbReference>
<sequence length="76" mass="7708">MSTQTVRVAGMTCHHCVMSVSEEVGEIEGVSGVDVDLVAGGTSTVTITAENPVSDEAIAAAVAEAGYAVVRDDNLL</sequence>
<gene>
    <name evidence="3" type="ORF">Q6348_03285</name>
</gene>
<dbReference type="InterPro" id="IPR006121">
    <property type="entry name" value="HMA_dom"/>
</dbReference>
<dbReference type="PROSITE" id="PS01047">
    <property type="entry name" value="HMA_1"/>
    <property type="match status" value="1"/>
</dbReference>
<dbReference type="Proteomes" id="UP001232536">
    <property type="component" value="Unassembled WGS sequence"/>
</dbReference>
<keyword evidence="4" id="KW-1185">Reference proteome</keyword>
<dbReference type="SUPFAM" id="SSF55008">
    <property type="entry name" value="HMA, heavy metal-associated domain"/>
    <property type="match status" value="1"/>
</dbReference>
<keyword evidence="1" id="KW-0479">Metal-binding</keyword>
<dbReference type="InterPro" id="IPR036163">
    <property type="entry name" value="HMA_dom_sf"/>
</dbReference>
<reference evidence="3 4" key="1">
    <citation type="submission" date="2023-07" db="EMBL/GenBank/DDBJ databases">
        <title>Description of novel actinomycetes strains, isolated from tidal flat sediment.</title>
        <authorList>
            <person name="Lu C."/>
        </authorList>
    </citation>
    <scope>NUCLEOTIDE SEQUENCE [LARGE SCALE GENOMIC DNA]</scope>
    <source>
        <strain evidence="3 4">SYSU T00b441</strain>
    </source>
</reference>
<organism evidence="3 4">
    <name type="scientific">Actinotalea lenta</name>
    <dbReference type="NCBI Taxonomy" id="3064654"/>
    <lineage>
        <taxon>Bacteria</taxon>
        <taxon>Bacillati</taxon>
        <taxon>Actinomycetota</taxon>
        <taxon>Actinomycetes</taxon>
        <taxon>Micrococcales</taxon>
        <taxon>Cellulomonadaceae</taxon>
        <taxon>Actinotalea</taxon>
    </lineage>
</organism>
<evidence type="ECO:0000313" key="3">
    <source>
        <dbReference type="EMBL" id="MDO8106216.1"/>
    </source>
</evidence>
<dbReference type="InterPro" id="IPR017969">
    <property type="entry name" value="Heavy-metal-associated_CS"/>
</dbReference>
<feature type="domain" description="HMA" evidence="2">
    <location>
        <begin position="2"/>
        <end position="70"/>
    </location>
</feature>
<dbReference type="PROSITE" id="PS50846">
    <property type="entry name" value="HMA_2"/>
    <property type="match status" value="1"/>
</dbReference>
<evidence type="ECO:0000256" key="1">
    <source>
        <dbReference type="ARBA" id="ARBA00022723"/>
    </source>
</evidence>
<dbReference type="PRINTS" id="PR00944">
    <property type="entry name" value="CUEXPORT"/>
</dbReference>
<protein>
    <submittedName>
        <fullName evidence="3">Cation transporter</fullName>
    </submittedName>
</protein>
<name>A0ABT9D5Y5_9CELL</name>
<dbReference type="Pfam" id="PF00403">
    <property type="entry name" value="HMA"/>
    <property type="match status" value="1"/>
</dbReference>
<comment type="caution">
    <text evidence="3">The sequence shown here is derived from an EMBL/GenBank/DDBJ whole genome shotgun (WGS) entry which is preliminary data.</text>
</comment>
<proteinExistence type="predicted"/>
<dbReference type="CDD" id="cd00371">
    <property type="entry name" value="HMA"/>
    <property type="match status" value="1"/>
</dbReference>
<evidence type="ECO:0000313" key="4">
    <source>
        <dbReference type="Proteomes" id="UP001232536"/>
    </source>
</evidence>
<dbReference type="Gene3D" id="3.30.70.100">
    <property type="match status" value="1"/>
</dbReference>
<evidence type="ECO:0000259" key="2">
    <source>
        <dbReference type="PROSITE" id="PS50846"/>
    </source>
</evidence>